<dbReference type="InterPro" id="IPR046533">
    <property type="entry name" value="DUF6598"/>
</dbReference>
<gene>
    <name evidence="2" type="ORF">PVAP13_7NG194217</name>
</gene>
<feature type="domain" description="DUF6598" evidence="1">
    <location>
        <begin position="64"/>
        <end position="301"/>
    </location>
</feature>
<dbReference type="EMBL" id="CM029050">
    <property type="protein sequence ID" value="KAG2566398.1"/>
    <property type="molecule type" value="Genomic_DNA"/>
</dbReference>
<evidence type="ECO:0000259" key="1">
    <source>
        <dbReference type="Pfam" id="PF20241"/>
    </source>
</evidence>
<organism evidence="2 3">
    <name type="scientific">Panicum virgatum</name>
    <name type="common">Blackwell switchgrass</name>
    <dbReference type="NCBI Taxonomy" id="38727"/>
    <lineage>
        <taxon>Eukaryota</taxon>
        <taxon>Viridiplantae</taxon>
        <taxon>Streptophyta</taxon>
        <taxon>Embryophyta</taxon>
        <taxon>Tracheophyta</taxon>
        <taxon>Spermatophyta</taxon>
        <taxon>Magnoliopsida</taxon>
        <taxon>Liliopsida</taxon>
        <taxon>Poales</taxon>
        <taxon>Poaceae</taxon>
        <taxon>PACMAD clade</taxon>
        <taxon>Panicoideae</taxon>
        <taxon>Panicodae</taxon>
        <taxon>Paniceae</taxon>
        <taxon>Panicinae</taxon>
        <taxon>Panicum</taxon>
        <taxon>Panicum sect. Hiantes</taxon>
    </lineage>
</organism>
<protein>
    <recommendedName>
        <fullName evidence="1">DUF6598 domain-containing protein</fullName>
    </recommendedName>
</protein>
<evidence type="ECO:0000313" key="3">
    <source>
        <dbReference type="Proteomes" id="UP000823388"/>
    </source>
</evidence>
<dbReference type="PANTHER" id="PTHR33065:SF153">
    <property type="entry name" value="DUF6598 DOMAIN-CONTAINING PROTEIN"/>
    <property type="match status" value="1"/>
</dbReference>
<keyword evidence="3" id="KW-1185">Reference proteome</keyword>
<dbReference type="Pfam" id="PF20241">
    <property type="entry name" value="DUF6598"/>
    <property type="match status" value="1"/>
</dbReference>
<proteinExistence type="predicted"/>
<evidence type="ECO:0000313" key="2">
    <source>
        <dbReference type="EMBL" id="KAG2566398.1"/>
    </source>
</evidence>
<sequence length="311" mass="34957">MAEEELHRDPEELTDPYAYQARLFEKRWNELYLNRYGRLEDNTSIPCKRYTVNPAPDGGHKCDTLQVFSVKVAELTGGLQWPLDVFGMVALRDMLDHNRNIIFKRGRDNCQTLTDENTYLVMTGPVRGVVSSGPVIFEVKLYVRGITESDDKELSLLAARLVNLSYNTPWSIDPEFCDYGLSTLDFEHGNIVYSVEATISVKVISGPPDGFYGEFAATTDSLKCEVLLHSSGFEERHLAGDEIELSRCVVSVESFGKLIVSVRALDGSVTLTGTKKFRPLEKGITTGRLRIAKLCQLEFTVAWSLFSYSRT</sequence>
<dbReference type="PANTHER" id="PTHR33065">
    <property type="entry name" value="OS07G0486400 PROTEIN"/>
    <property type="match status" value="1"/>
</dbReference>
<accession>A0A8T0PZQ9</accession>
<name>A0A8T0PZQ9_PANVG</name>
<comment type="caution">
    <text evidence="2">The sequence shown here is derived from an EMBL/GenBank/DDBJ whole genome shotgun (WGS) entry which is preliminary data.</text>
</comment>
<dbReference type="Proteomes" id="UP000823388">
    <property type="component" value="Chromosome 7N"/>
</dbReference>
<dbReference type="AlphaFoldDB" id="A0A8T0PZQ9"/>
<reference evidence="2" key="1">
    <citation type="submission" date="2020-05" db="EMBL/GenBank/DDBJ databases">
        <title>WGS assembly of Panicum virgatum.</title>
        <authorList>
            <person name="Lovell J.T."/>
            <person name="Jenkins J."/>
            <person name="Shu S."/>
            <person name="Juenger T.E."/>
            <person name="Schmutz J."/>
        </authorList>
    </citation>
    <scope>NUCLEOTIDE SEQUENCE</scope>
    <source>
        <strain evidence="2">AP13</strain>
    </source>
</reference>